<gene>
    <name evidence="1" type="ORF">SCALOS_LOCUS6172</name>
</gene>
<dbReference type="Proteomes" id="UP000789860">
    <property type="component" value="Unassembled WGS sequence"/>
</dbReference>
<proteinExistence type="predicted"/>
<accession>A0ACA9MAE5</accession>
<name>A0ACA9MAE5_9GLOM</name>
<organism evidence="1 2">
    <name type="scientific">Scutellospora calospora</name>
    <dbReference type="NCBI Taxonomy" id="85575"/>
    <lineage>
        <taxon>Eukaryota</taxon>
        <taxon>Fungi</taxon>
        <taxon>Fungi incertae sedis</taxon>
        <taxon>Mucoromycota</taxon>
        <taxon>Glomeromycotina</taxon>
        <taxon>Glomeromycetes</taxon>
        <taxon>Diversisporales</taxon>
        <taxon>Gigasporaceae</taxon>
        <taxon>Scutellospora</taxon>
    </lineage>
</organism>
<feature type="non-terminal residue" evidence="1">
    <location>
        <position position="1"/>
    </location>
</feature>
<dbReference type="EMBL" id="CAJVPM010011304">
    <property type="protein sequence ID" value="CAG8580093.1"/>
    <property type="molecule type" value="Genomic_DNA"/>
</dbReference>
<protein>
    <submittedName>
        <fullName evidence="1">10816_t:CDS:1</fullName>
    </submittedName>
</protein>
<comment type="caution">
    <text evidence="1">The sequence shown here is derived from an EMBL/GenBank/DDBJ whole genome shotgun (WGS) entry which is preliminary data.</text>
</comment>
<sequence length="88" mass="10935">FLLNSSICNTWFKTNTDNLNFIYLAQFITYYYKAWFEYQPIYILLKFKKYRKYEYPFDCSTYKQFEGNTLEFWEFTSFSTKELRPLAV</sequence>
<evidence type="ECO:0000313" key="2">
    <source>
        <dbReference type="Proteomes" id="UP000789860"/>
    </source>
</evidence>
<evidence type="ECO:0000313" key="1">
    <source>
        <dbReference type="EMBL" id="CAG8580093.1"/>
    </source>
</evidence>
<keyword evidence="2" id="KW-1185">Reference proteome</keyword>
<reference evidence="1" key="1">
    <citation type="submission" date="2021-06" db="EMBL/GenBank/DDBJ databases">
        <authorList>
            <person name="Kallberg Y."/>
            <person name="Tangrot J."/>
            <person name="Rosling A."/>
        </authorList>
    </citation>
    <scope>NUCLEOTIDE SEQUENCE</scope>
    <source>
        <strain evidence="1">AU212A</strain>
    </source>
</reference>